<accession>A0A7C4GJG8</accession>
<dbReference type="InterPro" id="IPR036116">
    <property type="entry name" value="FN3_sf"/>
</dbReference>
<organism evidence="3">
    <name type="scientific">Fervidobacterium thailandense</name>
    <dbReference type="NCBI Taxonomy" id="1008305"/>
    <lineage>
        <taxon>Bacteria</taxon>
        <taxon>Thermotogati</taxon>
        <taxon>Thermotogota</taxon>
        <taxon>Thermotogae</taxon>
        <taxon>Thermotogales</taxon>
        <taxon>Fervidobacteriaceae</taxon>
        <taxon>Fervidobacterium</taxon>
    </lineage>
</organism>
<dbReference type="CDD" id="cd00063">
    <property type="entry name" value="FN3"/>
    <property type="match status" value="1"/>
</dbReference>
<dbReference type="Pfam" id="PF00041">
    <property type="entry name" value="fn3"/>
    <property type="match status" value="1"/>
</dbReference>
<evidence type="ECO:0000313" key="3">
    <source>
        <dbReference type="EMBL" id="HGU40927.1"/>
    </source>
</evidence>
<reference evidence="3" key="1">
    <citation type="journal article" date="2020" name="mSystems">
        <title>Genome- and Community-Level Interaction Insights into Carbon Utilization and Element Cycling Functions of Hydrothermarchaeota in Hydrothermal Sediment.</title>
        <authorList>
            <person name="Zhou Z."/>
            <person name="Liu Y."/>
            <person name="Xu W."/>
            <person name="Pan J."/>
            <person name="Luo Z.H."/>
            <person name="Li M."/>
        </authorList>
    </citation>
    <scope>NUCLEOTIDE SEQUENCE [LARGE SCALE GENOMIC DNA]</scope>
    <source>
        <strain evidence="3">SpSt-609</strain>
    </source>
</reference>
<dbReference type="EMBL" id="DSZY01000030">
    <property type="protein sequence ID" value="HGU40927.1"/>
    <property type="molecule type" value="Genomic_DNA"/>
</dbReference>
<feature type="signal peptide" evidence="1">
    <location>
        <begin position="1"/>
        <end position="19"/>
    </location>
</feature>
<name>A0A7C4GJG8_9BACT</name>
<keyword evidence="1" id="KW-0732">Signal</keyword>
<dbReference type="AlphaFoldDB" id="A0A7C4GJG8"/>
<evidence type="ECO:0000256" key="1">
    <source>
        <dbReference type="SAM" id="SignalP"/>
    </source>
</evidence>
<dbReference type="PANTHER" id="PTHR42754:SF1">
    <property type="entry name" value="LIPOPROTEIN"/>
    <property type="match status" value="1"/>
</dbReference>
<dbReference type="InterPro" id="IPR013783">
    <property type="entry name" value="Ig-like_fold"/>
</dbReference>
<dbReference type="SUPFAM" id="SSF50998">
    <property type="entry name" value="Quinoprotein alcohol dehydrogenase-like"/>
    <property type="match status" value="1"/>
</dbReference>
<dbReference type="InterPro" id="IPR003961">
    <property type="entry name" value="FN3_dom"/>
</dbReference>
<dbReference type="Gene3D" id="2.60.40.10">
    <property type="entry name" value="Immunoglobulins"/>
    <property type="match status" value="5"/>
</dbReference>
<dbReference type="InterPro" id="IPR011047">
    <property type="entry name" value="Quinoprotein_ADH-like_sf"/>
</dbReference>
<dbReference type="PROSITE" id="PS50853">
    <property type="entry name" value="FN3"/>
    <property type="match status" value="1"/>
</dbReference>
<sequence>MKRFTVVTILLLLFSIVTAQVQMTTPLTKLYYELKTLLEDPTVNLAEALHDILKKYAPMVEPVLPPGEYEEYSLRLSELDRSLLEMGIWITRATVEIFNQQIVEGPFELNYNRETGEATGLITKLRSGRYNVIVKVFGKIDNKEERIVAYGRRDNIEVVRDKISLTHVPLNVLVGTGAILINALLDFQNSEFIPGEITSMEPEDGAIDVPTKVTLKWDSLRAKSFDIYFGEDGNLDLLQKNHFEKEYTLEGLKPGTVYNWKVVARNAFGETESPILTFRTGFAPTAPSDPVPYDGAERVWIEPVLLWNSERAAEFDVYIGTSPDNLSYLGTVLEPSFEIPRLELGTTYYWKVIAKNAFGEVEGPVWKFTTGDIPSKPVLMEPKGEKVWIRPTFKWEAKDANAFELYVGTGFDELKLVATTTEMEITLPFDLELGTTYFWKVVAKNDFGSSESDIEMFKTGTKPEFVEITSPLNDEEDVWKSPTLAWRFECADAYDVYMGASPDELEPIATDIVDSELVVENLELGKTYYWQVVGKNRFGETPSPVVKFTVGNVPAVPFNPEPPDGATDQFTKLVLKWESSKAESYDLYIGFVPNKLELIYENLKESAVEMYDLLFGVKYYWKVVAKNRFGESEGPVWSFTTGMLPGKPVAIYPKDGDTEVPADVVLKWHSERAEEFDLYFGRTELEHIQTLEKSEYVLPHLRFGTEYQWKVIAKNKFGEVESDVFRFRVKLPTVDESEVYGGKMADTVKRVTRTSDGGYIVVGSTQSSELPGFMGESDIIVLKLNKSFKLEWMKLLGGSGWDEGMDIIEAPDGFIVLGYTQSQKVDEQEGKGGWDAVIFKLNKDGKHLWTKLYGGTGHDIPYKVIYTACGELLVVGTSNSVNGDVGRNIGTWDVWVSKLSYDGELLISAVYGGLDRDKAVDVVEVEDGFIIVGTTYSLEGDVPYNHGSSDIWLLKVSKDLGKVLMLNKAYGGTEQDEATRVIKTLDGKLLILGYTTSTDGDVQRNNGFWDIWAVKVDTAGEIIWQRTIGGKEEDIGYSVAEFPDGGFAIVGYTLSREFEGLKGAVDVLIVDIDVDGNLRWAKTYGGALADYAYDVHIDEDGSIVVVGSSFSKNFDVNKNLGGSDIWIFRVK</sequence>
<feature type="domain" description="Fibronectin type-III" evidence="2">
    <location>
        <begin position="193"/>
        <end position="283"/>
    </location>
</feature>
<protein>
    <submittedName>
        <fullName evidence="3">Fibronectin type III domain-containing protein</fullName>
    </submittedName>
</protein>
<feature type="chain" id="PRO_5030162335" evidence="1">
    <location>
        <begin position="20"/>
        <end position="1131"/>
    </location>
</feature>
<dbReference type="PANTHER" id="PTHR42754">
    <property type="entry name" value="ENDOGLUCANASE"/>
    <property type="match status" value="1"/>
</dbReference>
<proteinExistence type="predicted"/>
<evidence type="ECO:0000259" key="2">
    <source>
        <dbReference type="PROSITE" id="PS50853"/>
    </source>
</evidence>
<dbReference type="SMART" id="SM00060">
    <property type="entry name" value="FN3"/>
    <property type="match status" value="6"/>
</dbReference>
<comment type="caution">
    <text evidence="3">The sequence shown here is derived from an EMBL/GenBank/DDBJ whole genome shotgun (WGS) entry which is preliminary data.</text>
</comment>
<dbReference type="SUPFAM" id="SSF49265">
    <property type="entry name" value="Fibronectin type III"/>
    <property type="match status" value="3"/>
</dbReference>
<gene>
    <name evidence="3" type="ORF">ENT77_06985</name>
</gene>